<dbReference type="KEGG" id="csg:Cylst_0034"/>
<name>K9WS84_9NOST</name>
<dbReference type="HOGENOM" id="CLU_186317_0_0_3"/>
<protein>
    <submittedName>
        <fullName evidence="1">Uncharacterized protein</fullName>
    </submittedName>
</protein>
<sequence>MQSKKLFVILLLITSFVILIISSSIPPVNAQIPPDVQRLIDQGKIEQCEWRGTAPFCKGKCPREKGWVRFATSSTGGGKKCRTGSKALCCKLVQPN</sequence>
<evidence type="ECO:0000313" key="2">
    <source>
        <dbReference type="Proteomes" id="UP000010475"/>
    </source>
</evidence>
<reference evidence="1 2" key="1">
    <citation type="submission" date="2012-06" db="EMBL/GenBank/DDBJ databases">
        <title>Finished chromosome of genome of Cylindrospermum stagnale PCC 7417.</title>
        <authorList>
            <consortium name="US DOE Joint Genome Institute"/>
            <person name="Gugger M."/>
            <person name="Coursin T."/>
            <person name="Rippka R."/>
            <person name="Tandeau De Marsac N."/>
            <person name="Huntemann M."/>
            <person name="Wei C.-L."/>
            <person name="Han J."/>
            <person name="Detter J.C."/>
            <person name="Han C."/>
            <person name="Tapia R."/>
            <person name="Chen A."/>
            <person name="Kyrpides N."/>
            <person name="Mavromatis K."/>
            <person name="Markowitz V."/>
            <person name="Szeto E."/>
            <person name="Ivanova N."/>
            <person name="Pagani I."/>
            <person name="Pati A."/>
            <person name="Goodwin L."/>
            <person name="Nordberg H.P."/>
            <person name="Cantor M.N."/>
            <person name="Hua S.X."/>
            <person name="Woyke T."/>
            <person name="Kerfeld C.A."/>
        </authorList>
    </citation>
    <scope>NUCLEOTIDE SEQUENCE [LARGE SCALE GENOMIC DNA]</scope>
    <source>
        <strain evidence="1 2">PCC 7417</strain>
    </source>
</reference>
<keyword evidence="2" id="KW-1185">Reference proteome</keyword>
<dbReference type="EMBL" id="CP003642">
    <property type="protein sequence ID" value="AFZ22417.1"/>
    <property type="molecule type" value="Genomic_DNA"/>
</dbReference>
<gene>
    <name evidence="1" type="ORF">Cylst_0034</name>
</gene>
<dbReference type="Proteomes" id="UP000010475">
    <property type="component" value="Chromosome"/>
</dbReference>
<dbReference type="PANTHER" id="PTHR35180">
    <property type="entry name" value="PROTEIN CBG06219"/>
    <property type="match status" value="1"/>
</dbReference>
<proteinExistence type="predicted"/>
<dbReference type="AlphaFoldDB" id="K9WS84"/>
<evidence type="ECO:0000313" key="1">
    <source>
        <dbReference type="EMBL" id="AFZ22417.1"/>
    </source>
</evidence>
<accession>K9WS84</accession>
<dbReference type="PANTHER" id="PTHR35180:SF4">
    <property type="entry name" value="PROTEIN CBG06219"/>
    <property type="match status" value="1"/>
</dbReference>
<organism evidence="1 2">
    <name type="scientific">Cylindrospermum stagnale PCC 7417</name>
    <dbReference type="NCBI Taxonomy" id="56107"/>
    <lineage>
        <taxon>Bacteria</taxon>
        <taxon>Bacillati</taxon>
        <taxon>Cyanobacteriota</taxon>
        <taxon>Cyanophyceae</taxon>
        <taxon>Nostocales</taxon>
        <taxon>Nostocaceae</taxon>
        <taxon>Cylindrospermum</taxon>
    </lineage>
</organism>